<dbReference type="CDD" id="cd17484">
    <property type="entry name" value="MFS_FBT"/>
    <property type="match status" value="1"/>
</dbReference>
<dbReference type="InterPro" id="IPR004324">
    <property type="entry name" value="FBT"/>
</dbReference>
<gene>
    <name evidence="9" type="ORF">CSSPJE1EN2_LOCUS610</name>
</gene>
<dbReference type="PANTHER" id="PTHR31585">
    <property type="entry name" value="FOLATE-BIOPTERIN TRANSPORTER 1, CHLOROPLASTIC"/>
    <property type="match status" value="1"/>
</dbReference>
<accession>A0ABP1A526</accession>
<keyword evidence="10" id="KW-1185">Reference proteome</keyword>
<dbReference type="PANTHER" id="PTHR31585:SF0">
    <property type="entry name" value="FOLATE-BIOPTERIN TRANSPORTER 1, CHLOROPLASTIC"/>
    <property type="match status" value="1"/>
</dbReference>
<reference evidence="9 10" key="1">
    <citation type="submission" date="2024-03" db="EMBL/GenBank/DDBJ databases">
        <authorList>
            <consortium name="ELIXIR-Norway"/>
            <consortium name="Elixir Norway"/>
        </authorList>
    </citation>
    <scope>NUCLEOTIDE SEQUENCE [LARGE SCALE GENOMIC DNA]</scope>
</reference>
<evidence type="ECO:0000256" key="7">
    <source>
        <dbReference type="SAM" id="MobiDB-lite"/>
    </source>
</evidence>
<evidence type="ECO:0000256" key="4">
    <source>
        <dbReference type="ARBA" id="ARBA00022692"/>
    </source>
</evidence>
<sequence length="643" mass="69572">MASSLLTLPASSSIYNPARHSSGRFGPGDFHCVFPSSALGSSSSRRRRTTRSLLQKHWGGVGAAAHGYQKGFSAVRGQHNDMLQFDFKSTDLLTRELSPLRRWVIRSKGSVNDRVGTNSATMNNRGKDEKEKLDQSLESDIEASRNGGFLVSNSHEDKPDDGQEFQASEKFSLFQKESQRSRKKGYKLFGVNMTPETIAIAMVYFVQGILGLSRLAVSFFLKDNLHLDPAETAFLTGFSALPWLIKPLYGFISDGVPLFGYRRRSYLVLCGLLGALSWGSLALFVDNKYAAITVILLSSLSVAFADVVVDSIVVERARGETQGTSGSLQSLCWGSSAAGSIVSAYFSGSLVATYGVRFVFGITAILPLITSAVSGLVHEEHTHDHVVSDIAGIDALKGPIKMGFLDTSRSQLSFLWETVKEPNIFLPTAFIFLWQATPTSDTAMFFFMTNKLGFGPEFLGRVKLVTAVASLVGVGVYNSYLKEVPLRKIFLWTTVLGTGLGLTQLVLVTGINQTLGISNEWFAIGDSLVLTVLGQVSFMPVLVLAARLCPPGVEATLFATLMSISNGAGVVGGFLGAELTQLLGVTSENFQNLALLLLLCNVSSLFPLPFLGLLPTESELKAAVEKAEIALTNTEEMKDEESE</sequence>
<dbReference type="InterPro" id="IPR039309">
    <property type="entry name" value="BT1"/>
</dbReference>
<feature type="transmembrane region" description="Helical" evidence="8">
    <location>
        <begin position="557"/>
        <end position="575"/>
    </location>
</feature>
<comment type="similarity">
    <text evidence="2">Belongs to the major facilitator superfamily. Folate-biopterin transporter (TC 2.A.71) family.</text>
</comment>
<dbReference type="Proteomes" id="UP001497522">
    <property type="component" value="Chromosome 1"/>
</dbReference>
<evidence type="ECO:0000256" key="1">
    <source>
        <dbReference type="ARBA" id="ARBA00004141"/>
    </source>
</evidence>
<keyword evidence="6 8" id="KW-0472">Membrane</keyword>
<dbReference type="Gene3D" id="1.20.1250.20">
    <property type="entry name" value="MFS general substrate transporter like domains"/>
    <property type="match status" value="1"/>
</dbReference>
<dbReference type="NCBIfam" id="TIGR00788">
    <property type="entry name" value="fbt"/>
    <property type="match status" value="1"/>
</dbReference>
<protein>
    <recommendedName>
        <fullName evidence="11">Biopterin transport-related protein BT1</fullName>
    </recommendedName>
</protein>
<evidence type="ECO:0000313" key="10">
    <source>
        <dbReference type="Proteomes" id="UP001497522"/>
    </source>
</evidence>
<feature type="transmembrane region" description="Helical" evidence="8">
    <location>
        <begin position="289"/>
        <end position="309"/>
    </location>
</feature>
<comment type="subcellular location">
    <subcellularLocation>
        <location evidence="1">Membrane</location>
        <topology evidence="1">Multi-pass membrane protein</topology>
    </subcellularLocation>
</comment>
<feature type="transmembrane region" description="Helical" evidence="8">
    <location>
        <begin position="458"/>
        <end position="477"/>
    </location>
</feature>
<organism evidence="9 10">
    <name type="scientific">Sphagnum jensenii</name>
    <dbReference type="NCBI Taxonomy" id="128206"/>
    <lineage>
        <taxon>Eukaryota</taxon>
        <taxon>Viridiplantae</taxon>
        <taxon>Streptophyta</taxon>
        <taxon>Embryophyta</taxon>
        <taxon>Bryophyta</taxon>
        <taxon>Sphagnophytina</taxon>
        <taxon>Sphagnopsida</taxon>
        <taxon>Sphagnales</taxon>
        <taxon>Sphagnaceae</taxon>
        <taxon>Sphagnum</taxon>
    </lineage>
</organism>
<dbReference type="EMBL" id="OZ023702">
    <property type="protein sequence ID" value="CAK9857615.1"/>
    <property type="molecule type" value="Genomic_DNA"/>
</dbReference>
<evidence type="ECO:0000256" key="8">
    <source>
        <dbReference type="SAM" id="Phobius"/>
    </source>
</evidence>
<proteinExistence type="inferred from homology"/>
<evidence type="ECO:0000256" key="6">
    <source>
        <dbReference type="ARBA" id="ARBA00023136"/>
    </source>
</evidence>
<feature type="transmembrane region" description="Helical" evidence="8">
    <location>
        <begin position="197"/>
        <end position="221"/>
    </location>
</feature>
<feature type="transmembrane region" description="Helical" evidence="8">
    <location>
        <begin position="358"/>
        <end position="377"/>
    </location>
</feature>
<feature type="transmembrane region" description="Helical" evidence="8">
    <location>
        <begin position="264"/>
        <end position="283"/>
    </location>
</feature>
<keyword evidence="3" id="KW-0813">Transport</keyword>
<evidence type="ECO:0000313" key="9">
    <source>
        <dbReference type="EMBL" id="CAK9857615.1"/>
    </source>
</evidence>
<feature type="region of interest" description="Disordered" evidence="7">
    <location>
        <begin position="114"/>
        <end position="133"/>
    </location>
</feature>
<name>A0ABP1A526_9BRYO</name>
<dbReference type="InterPro" id="IPR036259">
    <property type="entry name" value="MFS_trans_sf"/>
</dbReference>
<feature type="transmembrane region" description="Helical" evidence="8">
    <location>
        <begin position="233"/>
        <end position="252"/>
    </location>
</feature>
<evidence type="ECO:0000256" key="5">
    <source>
        <dbReference type="ARBA" id="ARBA00022989"/>
    </source>
</evidence>
<feature type="compositionally biased region" description="Polar residues" evidence="7">
    <location>
        <begin position="115"/>
        <end position="124"/>
    </location>
</feature>
<feature type="transmembrane region" description="Helical" evidence="8">
    <location>
        <begin position="521"/>
        <end position="545"/>
    </location>
</feature>
<feature type="transmembrane region" description="Helical" evidence="8">
    <location>
        <begin position="595"/>
        <end position="614"/>
    </location>
</feature>
<evidence type="ECO:0000256" key="3">
    <source>
        <dbReference type="ARBA" id="ARBA00022448"/>
    </source>
</evidence>
<keyword evidence="5 8" id="KW-1133">Transmembrane helix</keyword>
<dbReference type="SUPFAM" id="SSF103473">
    <property type="entry name" value="MFS general substrate transporter"/>
    <property type="match status" value="1"/>
</dbReference>
<dbReference type="Pfam" id="PF03092">
    <property type="entry name" value="BT1"/>
    <property type="match status" value="1"/>
</dbReference>
<evidence type="ECO:0000256" key="2">
    <source>
        <dbReference type="ARBA" id="ARBA00007015"/>
    </source>
</evidence>
<keyword evidence="4 8" id="KW-0812">Transmembrane</keyword>
<feature type="transmembrane region" description="Helical" evidence="8">
    <location>
        <begin position="489"/>
        <end position="509"/>
    </location>
</feature>
<evidence type="ECO:0008006" key="11">
    <source>
        <dbReference type="Google" id="ProtNLM"/>
    </source>
</evidence>